<gene>
    <name evidence="1" type="ORF">EV182_001482</name>
</gene>
<accession>A0ACC1HGL3</accession>
<comment type="caution">
    <text evidence="1">The sequence shown here is derived from an EMBL/GenBank/DDBJ whole genome shotgun (WGS) entry which is preliminary data.</text>
</comment>
<protein>
    <submittedName>
        <fullName evidence="1">Uncharacterized protein</fullName>
    </submittedName>
</protein>
<evidence type="ECO:0000313" key="1">
    <source>
        <dbReference type="EMBL" id="KAJ1675332.1"/>
    </source>
</evidence>
<proteinExistence type="predicted"/>
<feature type="non-terminal residue" evidence="1">
    <location>
        <position position="1"/>
    </location>
</feature>
<reference evidence="1" key="1">
    <citation type="submission" date="2022-06" db="EMBL/GenBank/DDBJ databases">
        <title>Phylogenomic reconstructions and comparative analyses of Kickxellomycotina fungi.</title>
        <authorList>
            <person name="Reynolds N.K."/>
            <person name="Stajich J.E."/>
            <person name="Barry K."/>
            <person name="Grigoriev I.V."/>
            <person name="Crous P."/>
            <person name="Smith M.E."/>
        </authorList>
    </citation>
    <scope>NUCLEOTIDE SEQUENCE</scope>
    <source>
        <strain evidence="1">RSA 2271</strain>
    </source>
</reference>
<dbReference type="EMBL" id="JAMZIH010005359">
    <property type="protein sequence ID" value="KAJ1675332.1"/>
    <property type="molecule type" value="Genomic_DNA"/>
</dbReference>
<evidence type="ECO:0000313" key="2">
    <source>
        <dbReference type="Proteomes" id="UP001145114"/>
    </source>
</evidence>
<name>A0ACC1HGL3_9FUNG</name>
<dbReference type="Proteomes" id="UP001145114">
    <property type="component" value="Unassembled WGS sequence"/>
</dbReference>
<sequence>PKTYEINAFKDSTILRTRYQCPTCPSSDCNQCTLGGESSLQVVSGDYTVKQAIIGFTLPSETIGRPDRLDKCVLQLPKLTSNVVDRVTLPIYAASSTFWDEYSVNANNAPSDTDYIGSVTIMSDGNPPPVDLTNACKLASAKGAGFSIIINPALGRSFEFPSKEAGKPSKLSVTIH</sequence>
<keyword evidence="2" id="KW-1185">Reference proteome</keyword>
<organism evidence="1 2">
    <name type="scientific">Spiromyces aspiralis</name>
    <dbReference type="NCBI Taxonomy" id="68401"/>
    <lineage>
        <taxon>Eukaryota</taxon>
        <taxon>Fungi</taxon>
        <taxon>Fungi incertae sedis</taxon>
        <taxon>Zoopagomycota</taxon>
        <taxon>Kickxellomycotina</taxon>
        <taxon>Kickxellomycetes</taxon>
        <taxon>Kickxellales</taxon>
        <taxon>Kickxellaceae</taxon>
        <taxon>Spiromyces</taxon>
    </lineage>
</organism>